<name>A0A7J7XHN5_MYOMY</name>
<protein>
    <submittedName>
        <fullName evidence="1">Uncharacterized protein</fullName>
    </submittedName>
</protein>
<comment type="caution">
    <text evidence="1">The sequence shown here is derived from an EMBL/GenBank/DDBJ whole genome shotgun (WGS) entry which is preliminary data.</text>
</comment>
<dbReference type="EMBL" id="JABWUV010000006">
    <property type="protein sequence ID" value="KAF6349174.1"/>
    <property type="molecule type" value="Genomic_DNA"/>
</dbReference>
<sequence length="220" mass="24278">MHSRGHRCACIWGHVSQLPGSRYKPASLTGCCVLYPQLPQFRLVHLPLMGYLHPPLCVCVLRGLLGPCVILVCRPARAWPSVSIFHRVGRVWAEPLLNQISLLRFQFFSSSVSPSSSPPTLHLQCPDFSKLKLWFALCHVRLSITFLLKCHLIGGTPSRSCTQTPRSFLSPHESCMCAAGCDKPVLLLSVALWLQVLLSPWVLPGEPVTCFLVAGSQAQS</sequence>
<organism evidence="1 2">
    <name type="scientific">Myotis myotis</name>
    <name type="common">Greater mouse-eared bat</name>
    <name type="synonym">Vespertilio myotis</name>
    <dbReference type="NCBI Taxonomy" id="51298"/>
    <lineage>
        <taxon>Eukaryota</taxon>
        <taxon>Metazoa</taxon>
        <taxon>Chordata</taxon>
        <taxon>Craniata</taxon>
        <taxon>Vertebrata</taxon>
        <taxon>Euteleostomi</taxon>
        <taxon>Mammalia</taxon>
        <taxon>Eutheria</taxon>
        <taxon>Laurasiatheria</taxon>
        <taxon>Chiroptera</taxon>
        <taxon>Yangochiroptera</taxon>
        <taxon>Vespertilionidae</taxon>
        <taxon>Myotis</taxon>
    </lineage>
</organism>
<dbReference type="AlphaFoldDB" id="A0A7J7XHN5"/>
<keyword evidence="2" id="KW-1185">Reference proteome</keyword>
<dbReference type="Proteomes" id="UP000527355">
    <property type="component" value="Unassembled WGS sequence"/>
</dbReference>
<accession>A0A7J7XHN5</accession>
<gene>
    <name evidence="1" type="ORF">mMyoMyo1_011730</name>
</gene>
<proteinExistence type="predicted"/>
<evidence type="ECO:0000313" key="2">
    <source>
        <dbReference type="Proteomes" id="UP000527355"/>
    </source>
</evidence>
<reference evidence="1 2" key="1">
    <citation type="journal article" date="2020" name="Nature">
        <title>Six reference-quality genomes reveal evolution of bat adaptations.</title>
        <authorList>
            <person name="Jebb D."/>
            <person name="Huang Z."/>
            <person name="Pippel M."/>
            <person name="Hughes G.M."/>
            <person name="Lavrichenko K."/>
            <person name="Devanna P."/>
            <person name="Winkler S."/>
            <person name="Jermiin L.S."/>
            <person name="Skirmuntt E.C."/>
            <person name="Katzourakis A."/>
            <person name="Burkitt-Gray L."/>
            <person name="Ray D.A."/>
            <person name="Sullivan K.A.M."/>
            <person name="Roscito J.G."/>
            <person name="Kirilenko B.M."/>
            <person name="Davalos L.M."/>
            <person name="Corthals A.P."/>
            <person name="Power M.L."/>
            <person name="Jones G."/>
            <person name="Ransome R.D."/>
            <person name="Dechmann D.K.N."/>
            <person name="Locatelli A.G."/>
            <person name="Puechmaille S.J."/>
            <person name="Fedrigo O."/>
            <person name="Jarvis E.D."/>
            <person name="Hiller M."/>
            <person name="Vernes S.C."/>
            <person name="Myers E.W."/>
            <person name="Teeling E.C."/>
        </authorList>
    </citation>
    <scope>NUCLEOTIDE SEQUENCE [LARGE SCALE GENOMIC DNA]</scope>
    <source>
        <strain evidence="1">MMyoMyo1</strain>
        <tissue evidence="1">Flight muscle</tissue>
    </source>
</reference>
<evidence type="ECO:0000313" key="1">
    <source>
        <dbReference type="EMBL" id="KAF6349174.1"/>
    </source>
</evidence>